<evidence type="ECO:0000259" key="6">
    <source>
        <dbReference type="SMART" id="SM00846"/>
    </source>
</evidence>
<comment type="caution">
    <text evidence="7">The sequence shown here is derived from an EMBL/GenBank/DDBJ whole genome shotgun (WGS) entry which is preliminary data.</text>
</comment>
<dbReference type="SUPFAM" id="SSF55347">
    <property type="entry name" value="Glyceraldehyde-3-phosphate dehydrogenase-like, C-terminal domain"/>
    <property type="match status" value="1"/>
</dbReference>
<evidence type="ECO:0000256" key="1">
    <source>
        <dbReference type="ARBA" id="ARBA00007406"/>
    </source>
</evidence>
<comment type="catalytic activity">
    <reaction evidence="3">
        <text>D-glyceraldehyde 3-phosphate + phosphate + NAD(+) = (2R)-3-phospho-glyceroyl phosphate + NADH + H(+)</text>
        <dbReference type="Rhea" id="RHEA:10300"/>
        <dbReference type="ChEBI" id="CHEBI:15378"/>
        <dbReference type="ChEBI" id="CHEBI:43474"/>
        <dbReference type="ChEBI" id="CHEBI:57540"/>
        <dbReference type="ChEBI" id="CHEBI:57604"/>
        <dbReference type="ChEBI" id="CHEBI:57945"/>
        <dbReference type="ChEBI" id="CHEBI:59776"/>
        <dbReference type="EC" id="1.2.1.12"/>
    </reaction>
</comment>
<dbReference type="InterPro" id="IPR036291">
    <property type="entry name" value="NAD(P)-bd_dom_sf"/>
</dbReference>
<comment type="similarity">
    <text evidence="1 4">Belongs to the glyceraldehyde-3-phosphate dehydrogenase family.</text>
</comment>
<dbReference type="SUPFAM" id="SSF51735">
    <property type="entry name" value="NAD(P)-binding Rossmann-fold domains"/>
    <property type="match status" value="1"/>
</dbReference>
<dbReference type="Gene3D" id="3.40.50.720">
    <property type="entry name" value="NAD(P)-binding Rossmann-like Domain"/>
    <property type="match status" value="1"/>
</dbReference>
<feature type="compositionally biased region" description="Basic and acidic residues" evidence="5">
    <location>
        <begin position="840"/>
        <end position="851"/>
    </location>
</feature>
<feature type="domain" description="Glyceraldehyde 3-phosphate dehydrogenase NAD(P) binding" evidence="6">
    <location>
        <begin position="3"/>
        <end position="152"/>
    </location>
</feature>
<dbReference type="GO" id="GO:0004365">
    <property type="term" value="F:glyceraldehyde-3-phosphate dehydrogenase (NAD+) (phosphorylating) activity"/>
    <property type="evidence" value="ECO:0007669"/>
    <property type="project" value="UniProtKB-EC"/>
</dbReference>
<organism evidence="7">
    <name type="scientific">Heliothis virescens</name>
    <name type="common">Tobacco budworm moth</name>
    <dbReference type="NCBI Taxonomy" id="7102"/>
    <lineage>
        <taxon>Eukaryota</taxon>
        <taxon>Metazoa</taxon>
        <taxon>Ecdysozoa</taxon>
        <taxon>Arthropoda</taxon>
        <taxon>Hexapoda</taxon>
        <taxon>Insecta</taxon>
        <taxon>Pterygota</taxon>
        <taxon>Neoptera</taxon>
        <taxon>Endopterygota</taxon>
        <taxon>Lepidoptera</taxon>
        <taxon>Glossata</taxon>
        <taxon>Ditrysia</taxon>
        <taxon>Noctuoidea</taxon>
        <taxon>Noctuidae</taxon>
        <taxon>Heliothinae</taxon>
        <taxon>Heliothis</taxon>
    </lineage>
</organism>
<dbReference type="Pfam" id="PF02800">
    <property type="entry name" value="Gp_dh_C"/>
    <property type="match status" value="1"/>
</dbReference>
<feature type="compositionally biased region" description="Polar residues" evidence="5">
    <location>
        <begin position="819"/>
        <end position="839"/>
    </location>
</feature>
<dbReference type="SMART" id="SM00846">
    <property type="entry name" value="Gp_dh_N"/>
    <property type="match status" value="1"/>
</dbReference>
<dbReference type="FunFam" id="3.40.50.720:FF:000001">
    <property type="entry name" value="Glyceraldehyde-3-phosphate dehydrogenase"/>
    <property type="match status" value="1"/>
</dbReference>
<evidence type="ECO:0000256" key="2">
    <source>
        <dbReference type="ARBA" id="ARBA00023002"/>
    </source>
</evidence>
<gene>
    <name evidence="7" type="ORF">B5V51_1181</name>
</gene>
<feature type="region of interest" description="Disordered" evidence="5">
    <location>
        <begin position="811"/>
        <end position="860"/>
    </location>
</feature>
<dbReference type="InterPro" id="IPR020828">
    <property type="entry name" value="GlycerAld_3-P_DH_NAD(P)-bd"/>
</dbReference>
<reference evidence="7" key="1">
    <citation type="submission" date="2017-09" db="EMBL/GenBank/DDBJ databases">
        <title>Contemporary evolution of a Lepidopteran species, Heliothis virescens, in response to modern agricultural practices.</title>
        <authorList>
            <person name="Fritz M.L."/>
            <person name="Deyonke A.M."/>
            <person name="Papanicolaou A."/>
            <person name="Micinski S."/>
            <person name="Westbrook J."/>
            <person name="Gould F."/>
        </authorList>
    </citation>
    <scope>NUCLEOTIDE SEQUENCE [LARGE SCALE GENOMIC DNA]</scope>
    <source>
        <strain evidence="7">HvINT-</strain>
        <tissue evidence="7">Whole body</tissue>
    </source>
</reference>
<keyword evidence="2" id="KW-0560">Oxidoreductase</keyword>
<proteinExistence type="inferred from homology"/>
<dbReference type="GO" id="GO:0006096">
    <property type="term" value="P:glycolytic process"/>
    <property type="evidence" value="ECO:0007669"/>
    <property type="project" value="TreeGrafter"/>
</dbReference>
<sequence length="945" mass="105540">MVIKVGINGFGRIGRVIFRTCLQNPSIELSAINDPAIDIEYICYLIKFDSTHGKFKGNITHSDNDINIDGLVVKVFREKLPHSVPWQTAGVQYVIEASGMFTSLDKASGHLASDGVRRVIVTAPSVDVPMIILGVNDNKLSTEQKILSCASSTLYCLAPIVKVLEESYGVAEGFITSIHAMTPSLKPLDGLCLRGKHWRDHRSIHQNIIPASTGACKALSKILPQVKDKMSGLAFRVPIVNVSVLDLTVRLNTNTSIQDIIKSVDKASKSYLQNIIKISSEEAVSSDFSGDSHSCILDADSSLQLKPNFFKIICWYENEFSYACRVLDSIFFSENQFNKPVRLLPCKMTYVRAKLMKKQDGVQQTDRNIKEISIECNYNTNEIPKLLCSTSQETAFKRKTFNRPLLLRKPLSSHASASTTAPALNRDTKKRNELFKIWNDNNDAQKNAARQNRSSFFHSCIAFGPKKAENTDCMKAHERLENVKREFSKMVNITEDLLKKSYSNKLQLETAERKSIEGVKPAANGGLKEDTFGQKTVMNGKVNNPPQSNLIFNICGDFKSAVVASPVTDCSKEEVRCCGSKERNENNSDFNLVGEVKMNFAKKMSLTTPQEQKNLITSSGQIFLTQNSDTTANMKQLSSKSIKSVYASTNIQKPMAETLNNYIENLTNKSLVKKVLNESKETIRKVTVVSNAASGTVEDIEAVVSVIEGGLEPDPPREKVPCDTQTSSFKIKEPDPPEMVSYKEFSKYLHNKDYNMHIIDEELKKRNIVLVNNKKDDNSLVSFKTEPMVVETDERRRNMNVNKQILDSLNRMTPAPSRNPLSGSCSPGDTVTTVSNGDGKQTKPDLYDKLDSASASDSNNSFEINERKSQIIQITDLTNSLEDLARLDKICRIIEISDELSDKLFSNLDQADLTGAQQKKWSFKDLCERIQLDEFCNKVFGKTSN</sequence>
<dbReference type="AlphaFoldDB" id="A0A2A4JKW8"/>
<dbReference type="GO" id="GO:0005829">
    <property type="term" value="C:cytosol"/>
    <property type="evidence" value="ECO:0007669"/>
    <property type="project" value="TreeGrafter"/>
</dbReference>
<dbReference type="Gene3D" id="3.30.360.10">
    <property type="entry name" value="Dihydrodipicolinate Reductase, domain 2"/>
    <property type="match status" value="1"/>
</dbReference>
<dbReference type="CDD" id="cd05214">
    <property type="entry name" value="GAPDH_I_N"/>
    <property type="match status" value="1"/>
</dbReference>
<evidence type="ECO:0000313" key="7">
    <source>
        <dbReference type="EMBL" id="PCG72083.1"/>
    </source>
</evidence>
<name>A0A2A4JKW8_HELVI</name>
<dbReference type="EMBL" id="NWSH01001219">
    <property type="protein sequence ID" value="PCG72083.1"/>
    <property type="molecule type" value="Genomic_DNA"/>
</dbReference>
<dbReference type="PANTHER" id="PTHR10836:SF134">
    <property type="entry name" value="GLYCERALDEHYDE-3-PHOSPHATE DEHYDROGENASE (PHOSPHORYLATING)"/>
    <property type="match status" value="1"/>
</dbReference>
<dbReference type="PRINTS" id="PR00078">
    <property type="entry name" value="G3PDHDRGNASE"/>
</dbReference>
<dbReference type="STRING" id="7102.A0A2A4JKW8"/>
<dbReference type="GO" id="GO:0051287">
    <property type="term" value="F:NAD binding"/>
    <property type="evidence" value="ECO:0007669"/>
    <property type="project" value="InterPro"/>
</dbReference>
<evidence type="ECO:0000256" key="5">
    <source>
        <dbReference type="SAM" id="MobiDB-lite"/>
    </source>
</evidence>
<evidence type="ECO:0000256" key="3">
    <source>
        <dbReference type="ARBA" id="ARBA00047698"/>
    </source>
</evidence>
<dbReference type="InterPro" id="IPR020831">
    <property type="entry name" value="GlycerAld/Erythrose_P_DH"/>
</dbReference>
<accession>A0A2A4JKW8</accession>
<evidence type="ECO:0000256" key="4">
    <source>
        <dbReference type="RuleBase" id="RU000397"/>
    </source>
</evidence>
<dbReference type="PANTHER" id="PTHR10836">
    <property type="entry name" value="GLYCERALDEHYDE 3-PHOSPHATE DEHYDROGENASE"/>
    <property type="match status" value="1"/>
</dbReference>
<dbReference type="InterPro" id="IPR020829">
    <property type="entry name" value="GlycerAld_3-P_DH_cat"/>
</dbReference>
<dbReference type="Pfam" id="PF00044">
    <property type="entry name" value="Gp_dh_N"/>
    <property type="match status" value="1"/>
</dbReference>
<protein>
    <recommendedName>
        <fullName evidence="6">Glyceraldehyde 3-phosphate dehydrogenase NAD(P) binding domain-containing protein</fullName>
    </recommendedName>
</protein>